<proteinExistence type="predicted"/>
<dbReference type="CDD" id="cd01898">
    <property type="entry name" value="Obg"/>
    <property type="match status" value="1"/>
</dbReference>
<sequence length="379" mass="42115">MNHLARKAQKLFSDSLKIKVQGGTGGHGLPKFGGIGGKGGDVYIVGSHTVKRLDAVTRSRTCKVGWFKAQDGRPALRTKLLGEPGSDLMIKVPPGVSVEDLDGQHLGEINSTKDKVIVAMGGRGGDKFNDNQGFQGQRRAIKLDFKMISDAVLVGFPNAGKSSLLRAISNAKPKVADYPFTTLRPYLGMIEFQDYRRITVADLPGLVEGAHKNLGLGHEFLKHIVRSRVLIFVIDVNRLDLGPNYPLRSPLETLFILNKEIELYDDTLLNKPAILVISKVDSLNQGNDFMWKYDKFREEFEKIHSSDDLSQVPQSLRPSKLIKFDEVLPISAVNNLGVGKLKSVLRGVIDRHEEEAKLERDKFSKYEDLLSLENNRISS</sequence>
<dbReference type="AlphaFoldDB" id="A0A6G1S6B8"/>
<dbReference type="InterPro" id="IPR036726">
    <property type="entry name" value="GTP1_OBG_dom_sf"/>
</dbReference>
<dbReference type="InterPro" id="IPR006169">
    <property type="entry name" value="GTP1_OBG_dom"/>
</dbReference>
<dbReference type="SUPFAM" id="SSF82051">
    <property type="entry name" value="Obg GTP-binding protein N-terminal domain"/>
    <property type="match status" value="1"/>
</dbReference>
<dbReference type="SUPFAM" id="SSF52540">
    <property type="entry name" value="P-loop containing nucleoside triphosphate hydrolases"/>
    <property type="match status" value="1"/>
</dbReference>
<dbReference type="GO" id="GO:0042254">
    <property type="term" value="P:ribosome biogenesis"/>
    <property type="evidence" value="ECO:0007669"/>
    <property type="project" value="UniProtKB-UniRule"/>
</dbReference>
<evidence type="ECO:0000256" key="1">
    <source>
        <dbReference type="ARBA" id="ARBA00022741"/>
    </source>
</evidence>
<dbReference type="EMBL" id="GGYP01001284">
    <property type="protein sequence ID" value="MDE46055.1"/>
    <property type="molecule type" value="Transcribed_RNA"/>
</dbReference>
<evidence type="ECO:0000259" key="3">
    <source>
        <dbReference type="PROSITE" id="PS51710"/>
    </source>
</evidence>
<reference evidence="5" key="1">
    <citation type="submission" date="2018-10" db="EMBL/GenBank/DDBJ databases">
        <title>Transcriptome assembly of Aceria tosichella (Wheat curl mite) Type 2.</title>
        <authorList>
            <person name="Scully E.D."/>
            <person name="Geib S.M."/>
            <person name="Palmer N.A."/>
            <person name="Gupta A.K."/>
            <person name="Sarath G."/>
            <person name="Tatineni S."/>
        </authorList>
    </citation>
    <scope>NUCLEOTIDE SEQUENCE</scope>
    <source>
        <strain evidence="5">LincolnNE</strain>
    </source>
</reference>
<dbReference type="Pfam" id="PF01926">
    <property type="entry name" value="MMR_HSR1"/>
    <property type="match status" value="1"/>
</dbReference>
<dbReference type="InterPro" id="IPR027417">
    <property type="entry name" value="P-loop_NTPase"/>
</dbReference>
<dbReference type="GO" id="GO:0005525">
    <property type="term" value="F:GTP binding"/>
    <property type="evidence" value="ECO:0007669"/>
    <property type="project" value="UniProtKB-KW"/>
</dbReference>
<evidence type="ECO:0000256" key="2">
    <source>
        <dbReference type="ARBA" id="ARBA00023134"/>
    </source>
</evidence>
<organism evidence="5">
    <name type="scientific">Aceria tosichella</name>
    <name type="common">wheat curl mite</name>
    <dbReference type="NCBI Taxonomy" id="561515"/>
    <lineage>
        <taxon>Eukaryota</taxon>
        <taxon>Metazoa</taxon>
        <taxon>Ecdysozoa</taxon>
        <taxon>Arthropoda</taxon>
        <taxon>Chelicerata</taxon>
        <taxon>Arachnida</taxon>
        <taxon>Acari</taxon>
        <taxon>Acariformes</taxon>
        <taxon>Trombidiformes</taxon>
        <taxon>Prostigmata</taxon>
        <taxon>Eupodina</taxon>
        <taxon>Eriophyoidea</taxon>
        <taxon>Eriophyidae</taxon>
        <taxon>Eriophyinae</taxon>
        <taxon>Aceriini</taxon>
        <taxon>Aceria</taxon>
    </lineage>
</organism>
<name>A0A6G1S6B8_9ACAR</name>
<evidence type="ECO:0000313" key="5">
    <source>
        <dbReference type="EMBL" id="MDE46055.1"/>
    </source>
</evidence>
<gene>
    <name evidence="5" type="ORF">g.14726</name>
</gene>
<dbReference type="PROSITE" id="PS51710">
    <property type="entry name" value="G_OBG"/>
    <property type="match status" value="1"/>
</dbReference>
<dbReference type="Pfam" id="PF01018">
    <property type="entry name" value="GTP1_OBG"/>
    <property type="match status" value="1"/>
</dbReference>
<dbReference type="Gene3D" id="3.40.50.300">
    <property type="entry name" value="P-loop containing nucleotide triphosphate hydrolases"/>
    <property type="match status" value="1"/>
</dbReference>
<dbReference type="PROSITE" id="PS51883">
    <property type="entry name" value="OBG"/>
    <property type="match status" value="1"/>
</dbReference>
<evidence type="ECO:0000259" key="4">
    <source>
        <dbReference type="PROSITE" id="PS51883"/>
    </source>
</evidence>
<dbReference type="PANTHER" id="PTHR11702:SF43">
    <property type="entry name" value="GTP-BINDING PROTEIN 10"/>
    <property type="match status" value="1"/>
</dbReference>
<accession>A0A6G1S6B8</accession>
<keyword evidence="1" id="KW-0547">Nucleotide-binding</keyword>
<dbReference type="GO" id="GO:0005739">
    <property type="term" value="C:mitochondrion"/>
    <property type="evidence" value="ECO:0007669"/>
    <property type="project" value="TreeGrafter"/>
</dbReference>
<protein>
    <submittedName>
        <fullName evidence="5">GTP-binding protein 10</fullName>
    </submittedName>
</protein>
<feature type="domain" description="Obg" evidence="4">
    <location>
        <begin position="10"/>
        <end position="148"/>
    </location>
</feature>
<dbReference type="InterPro" id="IPR006073">
    <property type="entry name" value="GTP-bd"/>
</dbReference>
<dbReference type="InterPro" id="IPR045086">
    <property type="entry name" value="OBG_GTPase"/>
</dbReference>
<keyword evidence="2" id="KW-0342">GTP-binding</keyword>
<dbReference type="PRINTS" id="PR00326">
    <property type="entry name" value="GTP1OBG"/>
</dbReference>
<dbReference type="InterPro" id="IPR031167">
    <property type="entry name" value="G_OBG"/>
</dbReference>
<feature type="domain" description="OBG-type G" evidence="3">
    <location>
        <begin position="149"/>
        <end position="350"/>
    </location>
</feature>
<dbReference type="GO" id="GO:0003924">
    <property type="term" value="F:GTPase activity"/>
    <property type="evidence" value="ECO:0007669"/>
    <property type="project" value="InterPro"/>
</dbReference>
<dbReference type="PANTHER" id="PTHR11702">
    <property type="entry name" value="DEVELOPMENTALLY REGULATED GTP-BINDING PROTEIN-RELATED"/>
    <property type="match status" value="1"/>
</dbReference>
<dbReference type="Gene3D" id="2.70.210.12">
    <property type="entry name" value="GTP1/OBG domain"/>
    <property type="match status" value="1"/>
</dbReference>